<sequence>MFKLTKIVFGSAALIYCVSAYAKPFTNEDAINEAKNYEFYCGDTHTKSECTLARKAFIKDYQNAYADDRTAQEKVVHALREYRSRDDASTLLDVCAWQLFLIPVKPEQRLPGQQHGWESMCSLFSAGDPNLRLGYGQRFLVTRIYEIGRIIGAHTVHRVKGNSDGKK</sequence>
<feature type="chain" id="PRO_5026824323" description="DUF1311 domain-containing protein" evidence="1">
    <location>
        <begin position="23"/>
        <end position="167"/>
    </location>
</feature>
<evidence type="ECO:0000313" key="2">
    <source>
        <dbReference type="EMBL" id="QHI96045.1"/>
    </source>
</evidence>
<keyword evidence="3" id="KW-1185">Reference proteome</keyword>
<name>A0A6P1NBJ9_9PROT</name>
<accession>A0A6P1NBJ9</accession>
<gene>
    <name evidence="2" type="ORF">GT348_07180</name>
</gene>
<protein>
    <recommendedName>
        <fullName evidence="4">DUF1311 domain-containing protein</fullName>
    </recommendedName>
</protein>
<reference evidence="2 3" key="1">
    <citation type="submission" date="2020-01" db="EMBL/GenBank/DDBJ databases">
        <title>Genome sequencing of strain KACC 21507.</title>
        <authorList>
            <person name="Heo J."/>
            <person name="Kim S.-J."/>
            <person name="Kim J.-S."/>
            <person name="Hong S.-B."/>
            <person name="Kwon S.-W."/>
        </authorList>
    </citation>
    <scope>NUCLEOTIDE SEQUENCE [LARGE SCALE GENOMIC DNA]</scope>
    <source>
        <strain evidence="2 3">KACC 21507</strain>
    </source>
</reference>
<dbReference type="AlphaFoldDB" id="A0A6P1NBJ9"/>
<evidence type="ECO:0000256" key="1">
    <source>
        <dbReference type="SAM" id="SignalP"/>
    </source>
</evidence>
<feature type="signal peptide" evidence="1">
    <location>
        <begin position="1"/>
        <end position="22"/>
    </location>
</feature>
<proteinExistence type="predicted"/>
<dbReference type="Proteomes" id="UP000463975">
    <property type="component" value="Chromosome"/>
</dbReference>
<dbReference type="EMBL" id="CP047652">
    <property type="protein sequence ID" value="QHI96045.1"/>
    <property type="molecule type" value="Genomic_DNA"/>
</dbReference>
<evidence type="ECO:0008006" key="4">
    <source>
        <dbReference type="Google" id="ProtNLM"/>
    </source>
</evidence>
<dbReference type="KEGG" id="bomb:GT348_07180"/>
<organism evidence="2 3">
    <name type="scientific">Aristophania vespae</name>
    <dbReference type="NCBI Taxonomy" id="2697033"/>
    <lineage>
        <taxon>Bacteria</taxon>
        <taxon>Pseudomonadati</taxon>
        <taxon>Pseudomonadota</taxon>
        <taxon>Alphaproteobacteria</taxon>
        <taxon>Acetobacterales</taxon>
        <taxon>Acetobacteraceae</taxon>
        <taxon>Aristophania</taxon>
    </lineage>
</organism>
<keyword evidence="1" id="KW-0732">Signal</keyword>
<evidence type="ECO:0000313" key="3">
    <source>
        <dbReference type="Proteomes" id="UP000463975"/>
    </source>
</evidence>
<dbReference type="RefSeq" id="WP_160619118.1">
    <property type="nucleotide sequence ID" value="NZ_CP047652.1"/>
</dbReference>